<dbReference type="AlphaFoldDB" id="X0V8Z0"/>
<accession>X0V8Z0</accession>
<dbReference type="EMBL" id="BARS01036315">
    <property type="protein sequence ID" value="GAG14624.1"/>
    <property type="molecule type" value="Genomic_DNA"/>
</dbReference>
<protein>
    <submittedName>
        <fullName evidence="1">Uncharacterized protein</fullName>
    </submittedName>
</protein>
<reference evidence="1" key="1">
    <citation type="journal article" date="2014" name="Front. Microbiol.">
        <title>High frequency of phylogenetically diverse reductive dehalogenase-homologous genes in deep subseafloor sedimentary metagenomes.</title>
        <authorList>
            <person name="Kawai M."/>
            <person name="Futagami T."/>
            <person name="Toyoda A."/>
            <person name="Takaki Y."/>
            <person name="Nishi S."/>
            <person name="Hori S."/>
            <person name="Arai W."/>
            <person name="Tsubouchi T."/>
            <person name="Morono Y."/>
            <person name="Uchiyama I."/>
            <person name="Ito T."/>
            <person name="Fujiyama A."/>
            <person name="Inagaki F."/>
            <person name="Takami H."/>
        </authorList>
    </citation>
    <scope>NUCLEOTIDE SEQUENCE</scope>
    <source>
        <strain evidence="1">Expedition CK06-06</strain>
    </source>
</reference>
<comment type="caution">
    <text evidence="1">The sequence shown here is derived from an EMBL/GenBank/DDBJ whole genome shotgun (WGS) entry which is preliminary data.</text>
</comment>
<sequence>FLTDDDETRRALRLCFEAEDLLLQSAELSSDFAVAVCRKRSS</sequence>
<feature type="non-terminal residue" evidence="1">
    <location>
        <position position="1"/>
    </location>
</feature>
<gene>
    <name evidence="1" type="ORF">S01H1_55839</name>
</gene>
<name>X0V8Z0_9ZZZZ</name>
<evidence type="ECO:0000313" key="1">
    <source>
        <dbReference type="EMBL" id="GAG14624.1"/>
    </source>
</evidence>
<organism evidence="1">
    <name type="scientific">marine sediment metagenome</name>
    <dbReference type="NCBI Taxonomy" id="412755"/>
    <lineage>
        <taxon>unclassified sequences</taxon>
        <taxon>metagenomes</taxon>
        <taxon>ecological metagenomes</taxon>
    </lineage>
</organism>
<proteinExistence type="predicted"/>